<name>A0AAU8LS57_9BACT</name>
<accession>A0AAU8LS57</accession>
<reference evidence="1" key="1">
    <citation type="journal article" date="2024" name="Syst. Appl. Microbiol.">
        <title>First single-strain enrichments of Electrothrix cable bacteria, description of E. aestuarii sp. nov. and E. rattekaaiensis sp. nov., and proposal of a cable bacteria taxonomy following the rules of the SeqCode.</title>
        <authorList>
            <person name="Plum-Jensen L.E."/>
            <person name="Schramm A."/>
            <person name="Marshall I.P.G."/>
        </authorList>
    </citation>
    <scope>NUCLEOTIDE SEQUENCE</scope>
    <source>
        <strain evidence="1">Rat1</strain>
    </source>
</reference>
<gene>
    <name evidence="1" type="ORF">Q3M24_17765</name>
</gene>
<protein>
    <submittedName>
        <fullName evidence="1">Uncharacterized protein</fullName>
    </submittedName>
</protein>
<reference evidence="1" key="2">
    <citation type="submission" date="2024-06" db="EMBL/GenBank/DDBJ databases">
        <authorList>
            <person name="Plum-Jensen L.E."/>
            <person name="Schramm A."/>
            <person name="Marshall I.P.G."/>
        </authorList>
    </citation>
    <scope>NUCLEOTIDE SEQUENCE</scope>
    <source>
        <strain evidence="1">Rat1</strain>
    </source>
</reference>
<sequence>MPFFLLLALGRLLDYLQIFPPGADKSLSLYVIYVALPALILRQVPELHFSGRAVQVALLETAMPPMVLLVPFSPCR</sequence>
<organism evidence="1">
    <name type="scientific">Candidatus Electrothrix aestuarii</name>
    <dbReference type="NCBI Taxonomy" id="3062594"/>
    <lineage>
        <taxon>Bacteria</taxon>
        <taxon>Pseudomonadati</taxon>
        <taxon>Thermodesulfobacteriota</taxon>
        <taxon>Desulfobulbia</taxon>
        <taxon>Desulfobulbales</taxon>
        <taxon>Desulfobulbaceae</taxon>
        <taxon>Candidatus Electrothrix</taxon>
    </lineage>
</organism>
<dbReference type="KEGG" id="eaj:Q3M24_17765"/>
<dbReference type="EMBL" id="CP159373">
    <property type="protein sequence ID" value="XCN72138.1"/>
    <property type="molecule type" value="Genomic_DNA"/>
</dbReference>
<evidence type="ECO:0000313" key="1">
    <source>
        <dbReference type="EMBL" id="XCN72138.1"/>
    </source>
</evidence>
<dbReference type="AlphaFoldDB" id="A0AAU8LS57"/>
<proteinExistence type="predicted"/>